<accession>A0A7R9LFF2</accession>
<dbReference type="EMBL" id="CAJPIZ010022101">
    <property type="protein sequence ID" value="CAG2117851.1"/>
    <property type="molecule type" value="Genomic_DNA"/>
</dbReference>
<dbReference type="Proteomes" id="UP000759131">
    <property type="component" value="Unassembled WGS sequence"/>
</dbReference>
<evidence type="ECO:0000313" key="2">
    <source>
        <dbReference type="Proteomes" id="UP000759131"/>
    </source>
</evidence>
<dbReference type="AlphaFoldDB" id="A0A7R9LFF2"/>
<gene>
    <name evidence="1" type="ORF">OSB1V03_LOCUS17804</name>
</gene>
<evidence type="ECO:0000313" key="1">
    <source>
        <dbReference type="EMBL" id="CAD7639455.1"/>
    </source>
</evidence>
<keyword evidence="2" id="KW-1185">Reference proteome</keyword>
<dbReference type="EMBL" id="OC876676">
    <property type="protein sequence ID" value="CAD7639455.1"/>
    <property type="molecule type" value="Genomic_DNA"/>
</dbReference>
<reference evidence="1" key="1">
    <citation type="submission" date="2020-11" db="EMBL/GenBank/DDBJ databases">
        <authorList>
            <person name="Tran Van P."/>
        </authorList>
    </citation>
    <scope>NUCLEOTIDE SEQUENCE</scope>
</reference>
<name>A0A7R9LFF2_9ACAR</name>
<proteinExistence type="predicted"/>
<protein>
    <submittedName>
        <fullName evidence="1">Uncharacterized protein</fullName>
    </submittedName>
</protein>
<organism evidence="1">
    <name type="scientific">Medioppia subpectinata</name>
    <dbReference type="NCBI Taxonomy" id="1979941"/>
    <lineage>
        <taxon>Eukaryota</taxon>
        <taxon>Metazoa</taxon>
        <taxon>Ecdysozoa</taxon>
        <taxon>Arthropoda</taxon>
        <taxon>Chelicerata</taxon>
        <taxon>Arachnida</taxon>
        <taxon>Acari</taxon>
        <taxon>Acariformes</taxon>
        <taxon>Sarcoptiformes</taxon>
        <taxon>Oribatida</taxon>
        <taxon>Brachypylina</taxon>
        <taxon>Oppioidea</taxon>
        <taxon>Oppiidae</taxon>
        <taxon>Medioppia</taxon>
    </lineage>
</organism>
<sequence length="77" mass="8899">MNKEIISKEFIEGNNSNTCETTENRSELMNNYSNLIRLKLIKDIPAAEALNTYSLHKNFLQNMGLDWDSDHLIIDLV</sequence>